<comment type="caution">
    <text evidence="12">The sequence shown here is derived from an EMBL/GenBank/DDBJ whole genome shotgun (WGS) entry which is preliminary data.</text>
</comment>
<feature type="transmembrane region" description="Helical" evidence="11">
    <location>
        <begin position="419"/>
        <end position="442"/>
    </location>
</feature>
<comment type="similarity">
    <text evidence="2">Belongs to the polyprenol kinase family.</text>
</comment>
<dbReference type="Proteomes" id="UP000664534">
    <property type="component" value="Unassembled WGS sequence"/>
</dbReference>
<evidence type="ECO:0000256" key="6">
    <source>
        <dbReference type="ARBA" id="ARBA00022777"/>
    </source>
</evidence>
<gene>
    <name evidence="12" type="ORF">IMSHALPRED_002648</name>
</gene>
<keyword evidence="5 11" id="KW-0812">Transmembrane</keyword>
<dbReference type="EMBL" id="CAJPDT010000015">
    <property type="protein sequence ID" value="CAF9915590.1"/>
    <property type="molecule type" value="Genomic_DNA"/>
</dbReference>
<feature type="transmembrane region" description="Helical" evidence="11">
    <location>
        <begin position="225"/>
        <end position="245"/>
    </location>
</feature>
<evidence type="ECO:0000256" key="9">
    <source>
        <dbReference type="ARBA" id="ARBA00023136"/>
    </source>
</evidence>
<evidence type="ECO:0000256" key="8">
    <source>
        <dbReference type="ARBA" id="ARBA00022989"/>
    </source>
</evidence>
<feature type="transmembrane region" description="Helical" evidence="11">
    <location>
        <begin position="183"/>
        <end position="205"/>
    </location>
</feature>
<dbReference type="AlphaFoldDB" id="A0A8H3IH80"/>
<organism evidence="12 13">
    <name type="scientific">Imshaugia aleurites</name>
    <dbReference type="NCBI Taxonomy" id="172621"/>
    <lineage>
        <taxon>Eukaryota</taxon>
        <taxon>Fungi</taxon>
        <taxon>Dikarya</taxon>
        <taxon>Ascomycota</taxon>
        <taxon>Pezizomycotina</taxon>
        <taxon>Lecanoromycetes</taxon>
        <taxon>OSLEUM clade</taxon>
        <taxon>Lecanoromycetidae</taxon>
        <taxon>Lecanorales</taxon>
        <taxon>Lecanorineae</taxon>
        <taxon>Parmeliaceae</taxon>
        <taxon>Imshaugia</taxon>
    </lineage>
</organism>
<dbReference type="GO" id="GO:0005789">
    <property type="term" value="C:endoplasmic reticulum membrane"/>
    <property type="evidence" value="ECO:0007669"/>
    <property type="project" value="UniProtKB-SubCell"/>
</dbReference>
<name>A0A8H3IH80_9LECA</name>
<accession>A0A8H3IH80</accession>
<evidence type="ECO:0000256" key="3">
    <source>
        <dbReference type="ARBA" id="ARBA00012132"/>
    </source>
</evidence>
<feature type="transmembrane region" description="Helical" evidence="11">
    <location>
        <begin position="841"/>
        <end position="860"/>
    </location>
</feature>
<feature type="transmembrane region" description="Helical" evidence="11">
    <location>
        <begin position="801"/>
        <end position="821"/>
    </location>
</feature>
<reference evidence="12" key="1">
    <citation type="submission" date="2021-03" db="EMBL/GenBank/DDBJ databases">
        <authorList>
            <person name="Tagirdzhanova G."/>
        </authorList>
    </citation>
    <scope>NUCLEOTIDE SEQUENCE</scope>
</reference>
<dbReference type="PANTHER" id="PTHR13205">
    <property type="entry name" value="TRANSMEMBRANE PROTEIN 15-RELATED"/>
    <property type="match status" value="1"/>
</dbReference>
<dbReference type="InterPro" id="IPR032974">
    <property type="entry name" value="Polypren_kinase"/>
</dbReference>
<feature type="region of interest" description="Disordered" evidence="10">
    <location>
        <begin position="80"/>
        <end position="134"/>
    </location>
</feature>
<evidence type="ECO:0000256" key="1">
    <source>
        <dbReference type="ARBA" id="ARBA00004477"/>
    </source>
</evidence>
<dbReference type="GO" id="GO:0043048">
    <property type="term" value="P:dolichyl monophosphate biosynthetic process"/>
    <property type="evidence" value="ECO:0007669"/>
    <property type="project" value="TreeGrafter"/>
</dbReference>
<feature type="compositionally biased region" description="Basic residues" evidence="10">
    <location>
        <begin position="495"/>
        <end position="504"/>
    </location>
</feature>
<dbReference type="PANTHER" id="PTHR13205:SF15">
    <property type="entry name" value="DOLICHOL KINASE"/>
    <property type="match status" value="1"/>
</dbReference>
<comment type="subcellular location">
    <subcellularLocation>
        <location evidence="1">Endoplasmic reticulum membrane</location>
        <topology evidence="1">Multi-pass membrane protein</topology>
    </subcellularLocation>
</comment>
<evidence type="ECO:0000313" key="13">
    <source>
        <dbReference type="Proteomes" id="UP000664534"/>
    </source>
</evidence>
<evidence type="ECO:0000256" key="5">
    <source>
        <dbReference type="ARBA" id="ARBA00022692"/>
    </source>
</evidence>
<feature type="transmembrane region" description="Helical" evidence="11">
    <location>
        <begin position="265"/>
        <end position="293"/>
    </location>
</feature>
<keyword evidence="6" id="KW-0418">Kinase</keyword>
<dbReference type="GO" id="GO:0004168">
    <property type="term" value="F:dolichol kinase activity"/>
    <property type="evidence" value="ECO:0007669"/>
    <property type="project" value="UniProtKB-EC"/>
</dbReference>
<sequence length="954" mass="105528">MPQAQAALLEANADENNYPSRGPRFSRSPHPYSKVKSDVLQDSNAAACLGNALVSPTVTDSSVTSEKNLYTYFDADHRKRRKGYSSPSDSGTEADDERGRSSLLGLPAPPIRPRKGLKGSKGSGTESPLLTPSYLDAESRRLDSKAEVKRRGSLQSQSCTDEETVKLRQKFNQRRRAELIRRVSETILMGAIGFIACSTDIGWLLRLWAGGYLHSSFLASDIRLGHVPIALLSHTVVVLGLYALYPIRIIYKDHTLSAAKQRSRFYIHIPAAFDPAPLLYPILIPVFVALSLINVDPRPLLPNLVLSISSIPSKIIPFGNDLPWYSSWQWILSIMPVLASQIWFMNNSQAPMRLEGSVPDSLSAEVLVLLYPLHQALLPTLGYLTTTSLLPAELQLLSASMINLLINSTSPQAYILQSLMWIGGLSVFILCGKVLSWGVALARVPSWRFRQPRNHTRRNKGAAYAMDEYLNGKLSNWGLVAVDSEASEDEEPQRRLKSHARKRSMQVLSPHTCGNEPTEGGSSAQYALDMPISALKDHKQPEIPGVIRTTKSPQNAMGRQRRYTLPSYFGSLPGKPSKDSLKRGRRSPLSSAKPWSFRSLTKGQANVVKWLFTLYVYVVVIAVIAFTIRPYVGHKALHGQEPVGWALGYLLGDLDLSRYLVTEWGLGDWICLPEATAYRWIFDIRSWRELFQPENLGAANLRLLICIYCLSIILAGLTVVFRLSSVVDVDTRRKVFHGMMVVMFLPTTFVDPTFVSLALILILAVFLLLDLFRASQLPPISKPLTYFLAPYVDGRDHRGPVIVSHIFLLIGCAIPLWLSLAAVERKGDTPWEGWDVSRRDLSMVSGIVCVGMGDAAASLIGRRYGRRRWCWSGGKSFEGSFAFAVAVVFGLSFARLWLLLGGWDGDSGDSWATTLGKACIAATGASLTEAVLTGGNDNVIVPIILWLLVRGLRI</sequence>
<evidence type="ECO:0000256" key="2">
    <source>
        <dbReference type="ARBA" id="ARBA00010794"/>
    </source>
</evidence>
<feature type="transmembrane region" description="Helical" evidence="11">
    <location>
        <begin position="607"/>
        <end position="628"/>
    </location>
</feature>
<feature type="transmembrane region" description="Helical" evidence="11">
    <location>
        <begin position="756"/>
        <end position="772"/>
    </location>
</feature>
<evidence type="ECO:0000313" key="12">
    <source>
        <dbReference type="EMBL" id="CAF9915590.1"/>
    </source>
</evidence>
<keyword evidence="7" id="KW-0256">Endoplasmic reticulum</keyword>
<protein>
    <recommendedName>
        <fullName evidence="3">dolichol kinase</fullName>
        <ecNumber evidence="3">2.7.1.108</ecNumber>
    </recommendedName>
</protein>
<dbReference type="OrthoDB" id="377083at2759"/>
<evidence type="ECO:0000256" key="7">
    <source>
        <dbReference type="ARBA" id="ARBA00022824"/>
    </source>
</evidence>
<evidence type="ECO:0000256" key="10">
    <source>
        <dbReference type="SAM" id="MobiDB-lite"/>
    </source>
</evidence>
<proteinExistence type="inferred from homology"/>
<keyword evidence="13" id="KW-1185">Reference proteome</keyword>
<keyword evidence="4" id="KW-0808">Transferase</keyword>
<feature type="region of interest" description="Disordered" evidence="10">
    <location>
        <begin position="568"/>
        <end position="592"/>
    </location>
</feature>
<evidence type="ECO:0000256" key="4">
    <source>
        <dbReference type="ARBA" id="ARBA00022679"/>
    </source>
</evidence>
<feature type="region of interest" description="Disordered" evidence="10">
    <location>
        <begin position="485"/>
        <end position="522"/>
    </location>
</feature>
<keyword evidence="9 11" id="KW-0472">Membrane</keyword>
<keyword evidence="8 11" id="KW-1133">Transmembrane helix</keyword>
<feature type="transmembrane region" description="Helical" evidence="11">
    <location>
        <begin position="701"/>
        <end position="723"/>
    </location>
</feature>
<evidence type="ECO:0000256" key="11">
    <source>
        <dbReference type="SAM" id="Phobius"/>
    </source>
</evidence>
<feature type="compositionally biased region" description="Low complexity" evidence="10">
    <location>
        <begin position="1"/>
        <end position="16"/>
    </location>
</feature>
<feature type="region of interest" description="Disordered" evidence="10">
    <location>
        <begin position="1"/>
        <end position="35"/>
    </location>
</feature>
<dbReference type="EC" id="2.7.1.108" evidence="3"/>
<feature type="transmembrane region" description="Helical" evidence="11">
    <location>
        <begin position="881"/>
        <end position="900"/>
    </location>
</feature>